<dbReference type="Proteomes" id="UP000594029">
    <property type="component" value="Segment"/>
</dbReference>
<accession>A0A7S6TYP1</accession>
<evidence type="ECO:0000313" key="2">
    <source>
        <dbReference type="Proteomes" id="UP000594029"/>
    </source>
</evidence>
<keyword evidence="2" id="KW-1185">Reference proteome</keyword>
<proteinExistence type="predicted"/>
<sequence>MIARQPVVITVEDLRELLGLPEDVYIVDVGYDKKYGLGEISFQLVSAEPIEGLTRIYAPDAEAIRRMGMVSIEKWKEVQNG</sequence>
<reference evidence="1 2" key="1">
    <citation type="submission" date="2020-10" db="EMBL/GenBank/DDBJ databases">
        <authorList>
            <person name="Kazantseva O.A."/>
            <person name="Piligrimova E.G."/>
            <person name="Shadrin A.M."/>
        </authorList>
    </citation>
    <scope>NUCLEOTIDE SEQUENCE [LARGE SCALE GENOMIC DNA]</scope>
</reference>
<name>A0A7S6TYP1_9CAUD</name>
<dbReference type="EMBL" id="MW084976">
    <property type="protein sequence ID" value="QOV08207.1"/>
    <property type="molecule type" value="Genomic_DNA"/>
</dbReference>
<evidence type="ECO:0000313" key="1">
    <source>
        <dbReference type="EMBL" id="QOV08207.1"/>
    </source>
</evidence>
<organism evidence="1 2">
    <name type="scientific">Bacillus phage Kirov</name>
    <dbReference type="NCBI Taxonomy" id="2783539"/>
    <lineage>
        <taxon>Viruses</taxon>
        <taxon>Duplodnaviria</taxon>
        <taxon>Heunggongvirae</taxon>
        <taxon>Uroviricota</taxon>
        <taxon>Caudoviricetes</taxon>
        <taxon>Andregratiavirinae</taxon>
        <taxon>Kirovvirus</taxon>
        <taxon>Kirovvirus kirov</taxon>
    </lineage>
</organism>
<gene>
    <name evidence="1" type="ORF">Kirov_8</name>
</gene>
<protein>
    <submittedName>
        <fullName evidence="1">Uncharacterized protein</fullName>
    </submittedName>
</protein>